<reference evidence="1" key="1">
    <citation type="journal article" date="2022" name="Int. J. Syst. Evol. Microbiol.">
        <title>Pseudomonas aegrilactucae sp. nov. and Pseudomonas morbosilactucae sp. nov., pathogens causing bacterial rot of lettuce in Japan.</title>
        <authorList>
            <person name="Sawada H."/>
            <person name="Fujikawa T."/>
            <person name="Satou M."/>
        </authorList>
    </citation>
    <scope>NUCLEOTIDE SEQUENCE</scope>
    <source>
        <strain evidence="1">0166_1</strain>
    </source>
</reference>
<dbReference type="EMBL" id="CP087164">
    <property type="protein sequence ID" value="UGS37593.1"/>
    <property type="molecule type" value="Genomic_DNA"/>
</dbReference>
<evidence type="ECO:0000313" key="1">
    <source>
        <dbReference type="EMBL" id="UGS37593.1"/>
    </source>
</evidence>
<sequence length="117" mass="12749">MLPAGFDDLAPLLDWALPRDEDRIEKRLTSSIDEATAFYDAMLPRFAAVMKYLGGVAAETPDADDRRLQLLATAFVEIADTVEFYAPTGTTGPEDLRRFTPAYNSVLGIALGGHAKT</sequence>
<dbReference type="RefSeq" id="WP_259311642.1">
    <property type="nucleotide sequence ID" value="NZ_CP087164.1"/>
</dbReference>
<dbReference type="AlphaFoldDB" id="A0A9E6Y0M6"/>
<gene>
    <name evidence="1" type="ORF">DSM104329_04010</name>
</gene>
<name>A0A9E6Y0M6_9ACTN</name>
<dbReference type="Proteomes" id="UP001162834">
    <property type="component" value="Chromosome"/>
</dbReference>
<evidence type="ECO:0000313" key="2">
    <source>
        <dbReference type="Proteomes" id="UP001162834"/>
    </source>
</evidence>
<keyword evidence="2" id="KW-1185">Reference proteome</keyword>
<proteinExistence type="predicted"/>
<dbReference type="KEGG" id="sbae:DSM104329_04010"/>
<accession>A0A9E6Y0M6</accession>
<protein>
    <submittedName>
        <fullName evidence="1">Uncharacterized protein</fullName>
    </submittedName>
</protein>
<organism evidence="1 2">
    <name type="scientific">Capillimicrobium parvum</name>
    <dbReference type="NCBI Taxonomy" id="2884022"/>
    <lineage>
        <taxon>Bacteria</taxon>
        <taxon>Bacillati</taxon>
        <taxon>Actinomycetota</taxon>
        <taxon>Thermoleophilia</taxon>
        <taxon>Solirubrobacterales</taxon>
        <taxon>Capillimicrobiaceae</taxon>
        <taxon>Capillimicrobium</taxon>
    </lineage>
</organism>